<evidence type="ECO:0000256" key="1">
    <source>
        <dbReference type="SAM" id="SignalP"/>
    </source>
</evidence>
<dbReference type="SMART" id="SM00278">
    <property type="entry name" value="HhH1"/>
    <property type="match status" value="2"/>
</dbReference>
<evidence type="ECO:0000313" key="3">
    <source>
        <dbReference type="EMBL" id="MCW8107521.1"/>
    </source>
</evidence>
<gene>
    <name evidence="3" type="ORF">OPS25_03255</name>
</gene>
<feature type="chain" id="PRO_5045327712" evidence="1">
    <location>
        <begin position="26"/>
        <end position="103"/>
    </location>
</feature>
<evidence type="ECO:0000259" key="2">
    <source>
        <dbReference type="SMART" id="SM00278"/>
    </source>
</evidence>
<dbReference type="InterPro" id="IPR051675">
    <property type="entry name" value="Endo/Exo/Phosphatase_dom_1"/>
</dbReference>
<dbReference type="PANTHER" id="PTHR21180">
    <property type="entry name" value="ENDONUCLEASE/EXONUCLEASE/PHOSPHATASE FAMILY DOMAIN-CONTAINING PROTEIN 1"/>
    <property type="match status" value="1"/>
</dbReference>
<accession>A0ABT3P618</accession>
<protein>
    <submittedName>
        <fullName evidence="3">ComEA family DNA-binding protein</fullName>
    </submittedName>
</protein>
<dbReference type="PANTHER" id="PTHR21180:SF32">
    <property type="entry name" value="ENDONUCLEASE_EXONUCLEASE_PHOSPHATASE FAMILY DOMAIN-CONTAINING PROTEIN 1"/>
    <property type="match status" value="1"/>
</dbReference>
<feature type="domain" description="Helix-hairpin-helix DNA-binding motif class 1" evidence="2">
    <location>
        <begin position="50"/>
        <end position="69"/>
    </location>
</feature>
<proteinExistence type="predicted"/>
<feature type="signal peptide" evidence="1">
    <location>
        <begin position="1"/>
        <end position="25"/>
    </location>
</feature>
<keyword evidence="1" id="KW-0732">Signal</keyword>
<dbReference type="SUPFAM" id="SSF47781">
    <property type="entry name" value="RuvA domain 2-like"/>
    <property type="match status" value="1"/>
</dbReference>
<keyword evidence="3" id="KW-0238">DNA-binding</keyword>
<dbReference type="EMBL" id="JAPFRD010000005">
    <property type="protein sequence ID" value="MCW8107521.1"/>
    <property type="molecule type" value="Genomic_DNA"/>
</dbReference>
<dbReference type="GO" id="GO:0003677">
    <property type="term" value="F:DNA binding"/>
    <property type="evidence" value="ECO:0007669"/>
    <property type="project" value="UniProtKB-KW"/>
</dbReference>
<feature type="domain" description="Helix-hairpin-helix DNA-binding motif class 1" evidence="2">
    <location>
        <begin position="80"/>
        <end position="99"/>
    </location>
</feature>
<evidence type="ECO:0000313" key="4">
    <source>
        <dbReference type="Proteomes" id="UP001142810"/>
    </source>
</evidence>
<sequence>MKKLISPLLISLSLIPCIATMSTIAAPLESEVAAVSTANGLLDLNTASLEQLKALPGIGASKAQAIIDYREEKGRFLEIEQLTEVRGIGKKMLEKIADKIEVR</sequence>
<dbReference type="InterPro" id="IPR010994">
    <property type="entry name" value="RuvA_2-like"/>
</dbReference>
<reference evidence="3" key="1">
    <citation type="submission" date="2022-11" db="EMBL/GenBank/DDBJ databases">
        <title>Alteromonas sp. nov., isolated from sea water of the Qingdao.</title>
        <authorList>
            <person name="Wang Q."/>
        </authorList>
    </citation>
    <scope>NUCLEOTIDE SEQUENCE</scope>
    <source>
        <strain evidence="3">ASW11-7</strain>
    </source>
</reference>
<dbReference type="Gene3D" id="1.10.150.280">
    <property type="entry name" value="AF1531-like domain"/>
    <property type="match status" value="1"/>
</dbReference>
<dbReference type="RefSeq" id="WP_265616229.1">
    <property type="nucleotide sequence ID" value="NZ_JAPFRD010000005.1"/>
</dbReference>
<dbReference type="InterPro" id="IPR004509">
    <property type="entry name" value="Competence_ComEA_HhH"/>
</dbReference>
<comment type="caution">
    <text evidence="3">The sequence shown here is derived from an EMBL/GenBank/DDBJ whole genome shotgun (WGS) entry which is preliminary data.</text>
</comment>
<name>A0ABT3P618_9ALTE</name>
<dbReference type="NCBIfam" id="TIGR00426">
    <property type="entry name" value="competence protein ComEA helix-hairpin-helix repeat region"/>
    <property type="match status" value="1"/>
</dbReference>
<dbReference type="Proteomes" id="UP001142810">
    <property type="component" value="Unassembled WGS sequence"/>
</dbReference>
<keyword evidence="4" id="KW-1185">Reference proteome</keyword>
<organism evidence="3 4">
    <name type="scientific">Alteromonas aquimaris</name>
    <dbReference type="NCBI Taxonomy" id="2998417"/>
    <lineage>
        <taxon>Bacteria</taxon>
        <taxon>Pseudomonadati</taxon>
        <taxon>Pseudomonadota</taxon>
        <taxon>Gammaproteobacteria</taxon>
        <taxon>Alteromonadales</taxon>
        <taxon>Alteromonadaceae</taxon>
        <taxon>Alteromonas/Salinimonas group</taxon>
        <taxon>Alteromonas</taxon>
    </lineage>
</organism>
<dbReference type="Pfam" id="PF12836">
    <property type="entry name" value="HHH_3"/>
    <property type="match status" value="1"/>
</dbReference>
<dbReference type="InterPro" id="IPR003583">
    <property type="entry name" value="Hlx-hairpin-Hlx_DNA-bd_motif"/>
</dbReference>